<dbReference type="Gene3D" id="3.40.50.360">
    <property type="match status" value="1"/>
</dbReference>
<name>A0A9X8E5Q2_APHAT</name>
<dbReference type="Pfam" id="PF03358">
    <property type="entry name" value="FMN_red"/>
    <property type="match status" value="1"/>
</dbReference>
<evidence type="ECO:0000313" key="2">
    <source>
        <dbReference type="EMBL" id="RLO09621.1"/>
    </source>
</evidence>
<dbReference type="InterPro" id="IPR029039">
    <property type="entry name" value="Flavoprotein-like_sf"/>
</dbReference>
<gene>
    <name evidence="2" type="ORF">DYB28_003364</name>
</gene>
<dbReference type="InterPro" id="IPR005025">
    <property type="entry name" value="FMN_Rdtase-like_dom"/>
</dbReference>
<comment type="caution">
    <text evidence="2">The sequence shown here is derived from an EMBL/GenBank/DDBJ whole genome shotgun (WGS) entry which is preliminary data.</text>
</comment>
<evidence type="ECO:0000259" key="1">
    <source>
        <dbReference type="Pfam" id="PF03358"/>
    </source>
</evidence>
<evidence type="ECO:0000313" key="3">
    <source>
        <dbReference type="Proteomes" id="UP000275652"/>
    </source>
</evidence>
<proteinExistence type="predicted"/>
<organism evidence="2 3">
    <name type="scientific">Aphanomyces astaci</name>
    <name type="common">Crayfish plague agent</name>
    <dbReference type="NCBI Taxonomy" id="112090"/>
    <lineage>
        <taxon>Eukaryota</taxon>
        <taxon>Sar</taxon>
        <taxon>Stramenopiles</taxon>
        <taxon>Oomycota</taxon>
        <taxon>Saprolegniomycetes</taxon>
        <taxon>Saprolegniales</taxon>
        <taxon>Verrucalvaceae</taxon>
        <taxon>Aphanomyces</taxon>
    </lineage>
</organism>
<dbReference type="GO" id="GO:0016491">
    <property type="term" value="F:oxidoreductase activity"/>
    <property type="evidence" value="ECO:0007669"/>
    <property type="project" value="InterPro"/>
</dbReference>
<accession>A0A9X8E5Q2</accession>
<dbReference type="AlphaFoldDB" id="A0A9X8E5Q2"/>
<dbReference type="Proteomes" id="UP000275652">
    <property type="component" value="Unassembled WGS sequence"/>
</dbReference>
<dbReference type="EMBL" id="QUTI01019520">
    <property type="protein sequence ID" value="RLO09621.1"/>
    <property type="molecule type" value="Genomic_DNA"/>
</dbReference>
<sequence length="342" mass="36435">MVFSPSYELTKDLDHEVFENIIFGAFKDTVQVNDADASALDSATLSLCFLVNGENNYKIPRSDVTEDDAIALELMDTRLEAEDRMSDACDLMQVMVVVKGEGSESTLTRLPGVDAKDLRKPGTEPATIGEFLSYLDQVPVTNGAALPTRGSPLPPRLEAVRAPNILIVHAGDDNLRDFGLEVARGAMTVSPHVRVLHPSNASFQGDVLWADGILVGSNVYNANIDPTLMQWINTWDIQHDLGDKVAGSFVVAGGLSAGEEAVQLALLRSMMVLRLVVVGGAAWTSAFGASAIVGEGPFSSTSPYPSVCYGSPLHTNAIAPLFLDKAFGLGERVASIASKLMA</sequence>
<feature type="domain" description="NADPH-dependent FMN reductase-like" evidence="1">
    <location>
        <begin position="197"/>
        <end position="286"/>
    </location>
</feature>
<dbReference type="SUPFAM" id="SSF52218">
    <property type="entry name" value="Flavoproteins"/>
    <property type="match status" value="1"/>
</dbReference>
<protein>
    <recommendedName>
        <fullName evidence="1">NADPH-dependent FMN reductase-like domain-containing protein</fullName>
    </recommendedName>
</protein>
<reference evidence="2 3" key="1">
    <citation type="journal article" date="2018" name="J. Invertebr. Pathol.">
        <title>New genotyping method for the causative agent of crayfish plague (Aphanomyces astaci) based on whole genome data.</title>
        <authorList>
            <person name="Minardi D."/>
            <person name="Studholme D.J."/>
            <person name="van der Giezen M."/>
            <person name="Pretto T."/>
            <person name="Oidtmann B."/>
        </authorList>
    </citation>
    <scope>NUCLEOTIDE SEQUENCE [LARGE SCALE GENOMIC DNA]</scope>
    <source>
        <strain evidence="2 3">KB13</strain>
    </source>
</reference>